<keyword evidence="1" id="KW-0328">Glycosyltransferase</keyword>
<dbReference type="Pfam" id="PF01531">
    <property type="entry name" value="Glyco_transf_11"/>
    <property type="match status" value="1"/>
</dbReference>
<dbReference type="OrthoDB" id="6090518at2759"/>
<dbReference type="PANTHER" id="PTHR11927:SF9">
    <property type="entry name" value="L-FUCOSYLTRANSFERASE"/>
    <property type="match status" value="1"/>
</dbReference>
<dbReference type="AlphaFoldDB" id="A0A8J1TUF9"/>
<protein>
    <recommendedName>
        <fullName evidence="1">L-Fucosyltransferase</fullName>
        <ecNumber evidence="1">2.4.1.-</ecNumber>
    </recommendedName>
</protein>
<reference evidence="2" key="1">
    <citation type="submission" date="2022-03" db="EMBL/GenBank/DDBJ databases">
        <authorList>
            <person name="Martin C."/>
        </authorList>
    </citation>
    <scope>NUCLEOTIDE SEQUENCE</scope>
</reference>
<dbReference type="EMBL" id="CAIIXF020000003">
    <property type="protein sequence ID" value="CAH1779333.1"/>
    <property type="molecule type" value="Genomic_DNA"/>
</dbReference>
<dbReference type="CDD" id="cd11301">
    <property type="entry name" value="Fut1_Fut2_like"/>
    <property type="match status" value="1"/>
</dbReference>
<dbReference type="GO" id="GO:0005975">
    <property type="term" value="P:carbohydrate metabolic process"/>
    <property type="evidence" value="ECO:0007669"/>
    <property type="project" value="InterPro"/>
</dbReference>
<dbReference type="UniPathway" id="UPA00378"/>
<evidence type="ECO:0000256" key="1">
    <source>
        <dbReference type="RuleBase" id="RU363129"/>
    </source>
</evidence>
<keyword evidence="1" id="KW-0472">Membrane</keyword>
<dbReference type="GO" id="GO:0032580">
    <property type="term" value="C:Golgi cisterna membrane"/>
    <property type="evidence" value="ECO:0007669"/>
    <property type="project" value="UniProtKB-SubCell"/>
</dbReference>
<keyword evidence="1" id="KW-0325">Glycoprotein</keyword>
<comment type="similarity">
    <text evidence="1">Belongs to the glycosyltransferase 11 family.</text>
</comment>
<keyword evidence="1" id="KW-0735">Signal-anchor</keyword>
<dbReference type="Proteomes" id="UP000749559">
    <property type="component" value="Unassembled WGS sequence"/>
</dbReference>
<sequence>MDAKVILLGCITTYTILLIVVLIKLSSSPTIVAKAPVGQTAVVGDTSPVTMANSLVSNRYFMMSNKSSNATTIVETQEMLVRRENHDVTPSAMARTEPQKQTRKHYVSCKWHYLDGLGNQMFQYASVYGISRANNLTILMPEFIDMGQRIFSLTAERTKSKSQQPGFKWKKHWTGRECCKFHKDTMVMYKSPHYRDRDIEVRGYRQSWKYFKNFEDEIRKEFTFQKTIQQQANYYLEVVMKQTFGNIPRENVTLVSIHARRGDMMGKNKEEYGQIISTASYFNRAIDYFNTHLNKSENLLYIVFSDNIEWCMENLTRSDSKIIYSRNNTADVDLAVMGQCDHSVMSIGTFGWWGAWLAGGVAVYDQRWPRPGSPLAKNVNKEDYFYPGWVPL</sequence>
<comment type="pathway">
    <text evidence="1">Protein modification; protein glycosylation.</text>
</comment>
<dbReference type="EC" id="2.4.1.-" evidence="1"/>
<keyword evidence="1" id="KW-0812">Transmembrane</keyword>
<gene>
    <name evidence="2" type="ORF">OFUS_LOCUS6151</name>
</gene>
<organism evidence="2 3">
    <name type="scientific">Owenia fusiformis</name>
    <name type="common">Polychaete worm</name>
    <dbReference type="NCBI Taxonomy" id="6347"/>
    <lineage>
        <taxon>Eukaryota</taxon>
        <taxon>Metazoa</taxon>
        <taxon>Spiralia</taxon>
        <taxon>Lophotrochozoa</taxon>
        <taxon>Annelida</taxon>
        <taxon>Polychaeta</taxon>
        <taxon>Sedentaria</taxon>
        <taxon>Canalipalpata</taxon>
        <taxon>Sabellida</taxon>
        <taxon>Oweniida</taxon>
        <taxon>Oweniidae</taxon>
        <taxon>Owenia</taxon>
    </lineage>
</organism>
<dbReference type="PANTHER" id="PTHR11927">
    <property type="entry name" value="GALACTOSIDE 2-L-FUCOSYLTRANSFERASE"/>
    <property type="match status" value="1"/>
</dbReference>
<accession>A0A8J1TUF9</accession>
<dbReference type="GO" id="GO:0008107">
    <property type="term" value="F:galactoside 2-alpha-L-fucosyltransferase activity"/>
    <property type="evidence" value="ECO:0007669"/>
    <property type="project" value="InterPro"/>
</dbReference>
<evidence type="ECO:0000313" key="3">
    <source>
        <dbReference type="Proteomes" id="UP000749559"/>
    </source>
</evidence>
<dbReference type="InterPro" id="IPR002516">
    <property type="entry name" value="Glyco_trans_11"/>
</dbReference>
<feature type="transmembrane region" description="Helical" evidence="1">
    <location>
        <begin position="6"/>
        <end position="25"/>
    </location>
</feature>
<evidence type="ECO:0000313" key="2">
    <source>
        <dbReference type="EMBL" id="CAH1779333.1"/>
    </source>
</evidence>
<keyword evidence="1" id="KW-0333">Golgi apparatus</keyword>
<keyword evidence="1" id="KW-1133">Transmembrane helix</keyword>
<comment type="subcellular location">
    <subcellularLocation>
        <location evidence="1">Golgi apparatus</location>
        <location evidence="1">Golgi stack membrane</location>
        <topology evidence="1">Single-pass type II membrane protein</topology>
    </subcellularLocation>
</comment>
<proteinExistence type="inferred from homology"/>
<keyword evidence="3" id="KW-1185">Reference proteome</keyword>
<name>A0A8J1TUF9_OWEFU</name>
<comment type="caution">
    <text evidence="2">The sequence shown here is derived from an EMBL/GenBank/DDBJ whole genome shotgun (WGS) entry which is preliminary data.</text>
</comment>
<keyword evidence="1" id="KW-0808">Transferase</keyword>